<dbReference type="RefSeq" id="WP_173811731.1">
    <property type="nucleotide sequence ID" value="NZ_JABSNP010000023.1"/>
</dbReference>
<feature type="compositionally biased region" description="Low complexity" evidence="1">
    <location>
        <begin position="96"/>
        <end position="108"/>
    </location>
</feature>
<proteinExistence type="predicted"/>
<feature type="compositionally biased region" description="Pro residues" evidence="1">
    <location>
        <begin position="1"/>
        <end position="13"/>
    </location>
</feature>
<dbReference type="EMBL" id="JABSNP010000023">
    <property type="protein sequence ID" value="NRT20964.1"/>
    <property type="molecule type" value="Genomic_DNA"/>
</dbReference>
<gene>
    <name evidence="4" type="ORF">HNP98_003809</name>
</gene>
<feature type="region of interest" description="Disordered" evidence="1">
    <location>
        <begin position="1"/>
        <end position="40"/>
    </location>
</feature>
<dbReference type="InterPro" id="IPR055407">
    <property type="entry name" value="TraM_C"/>
</dbReference>
<keyword evidence="2" id="KW-0472">Membrane</keyword>
<feature type="region of interest" description="Disordered" evidence="1">
    <location>
        <begin position="199"/>
        <end position="233"/>
    </location>
</feature>
<feature type="domain" description="Conjugative transposon TraM C-terminal" evidence="3">
    <location>
        <begin position="312"/>
        <end position="459"/>
    </location>
</feature>
<keyword evidence="2" id="KW-1133">Transmembrane helix</keyword>
<feature type="compositionally biased region" description="Basic and acidic residues" evidence="1">
    <location>
        <begin position="16"/>
        <end position="26"/>
    </location>
</feature>
<evidence type="ECO:0000259" key="3">
    <source>
        <dbReference type="Pfam" id="PF12508"/>
    </source>
</evidence>
<keyword evidence="5" id="KW-1185">Reference proteome</keyword>
<reference evidence="4 5" key="1">
    <citation type="submission" date="2020-05" db="EMBL/GenBank/DDBJ databases">
        <title>Genomic Encyclopedia of Type Strains, Phase IV (KMG-V): Genome sequencing to study the core and pangenomes of soil and plant-associated prokaryotes.</title>
        <authorList>
            <person name="Whitman W."/>
        </authorList>
    </citation>
    <scope>NUCLEOTIDE SEQUENCE [LARGE SCALE GENOMIC DNA]</scope>
    <source>
        <strain evidence="4 5">9A</strain>
    </source>
</reference>
<protein>
    <recommendedName>
        <fullName evidence="3">Conjugative transposon TraM C-terminal domain-containing protein</fullName>
    </recommendedName>
</protein>
<feature type="region of interest" description="Disordered" evidence="1">
    <location>
        <begin position="96"/>
        <end position="131"/>
    </location>
</feature>
<sequence>MEPLHPQTPPTPPQEADGHDDYHEEEAAPAARHSAPPAKPTPTELLRKFWLPLAGFIVLLTVGGLALWLRTATQQAQANPEPVAATSANIEPSIAAPETAPAPETVSPSAQLEAQRRAEQDARSLPAGPNSDEVVSAFAVDTAQAGARRRLARQRAAAASTQRAEAARLAAANVDTVETTVQDPNTGLYRAATVLVPRRRAGSPGPTGTRAGGRGGAALPAKDTDGTPFETDPDVLRMLAASSQTTRDTYEKTTGKRYRDPDAALAMLAARSGKAAASVPGLDGFFTVKVGSNARVAAGAQPEQLTPDVFFKCVINGEQKVRTGSVVLLRLLEDAVVSGVTFPKNMVFASVASVGANNVTLAVNRLGATRVQADIFDFNYMPGIMIDPVKKVAKDANYAGQSLQQQSTQEISTAIDRSASAANSVVGVGGRLATTLLARPRTRTKLRDVLLPDGYPILITTAGAAR</sequence>
<evidence type="ECO:0000256" key="2">
    <source>
        <dbReference type="SAM" id="Phobius"/>
    </source>
</evidence>
<dbReference type="Proteomes" id="UP000779507">
    <property type="component" value="Unassembled WGS sequence"/>
</dbReference>
<feature type="transmembrane region" description="Helical" evidence="2">
    <location>
        <begin position="49"/>
        <end position="69"/>
    </location>
</feature>
<accession>A0ABX2FX25</accession>
<organism evidence="4 5">
    <name type="scientific">Hymenobacter caeli</name>
    <dbReference type="NCBI Taxonomy" id="2735894"/>
    <lineage>
        <taxon>Bacteria</taxon>
        <taxon>Pseudomonadati</taxon>
        <taxon>Bacteroidota</taxon>
        <taxon>Cytophagia</taxon>
        <taxon>Cytophagales</taxon>
        <taxon>Hymenobacteraceae</taxon>
        <taxon>Hymenobacter</taxon>
    </lineage>
</organism>
<evidence type="ECO:0000313" key="5">
    <source>
        <dbReference type="Proteomes" id="UP000779507"/>
    </source>
</evidence>
<evidence type="ECO:0000313" key="4">
    <source>
        <dbReference type="EMBL" id="NRT20964.1"/>
    </source>
</evidence>
<comment type="caution">
    <text evidence="4">The sequence shown here is derived from an EMBL/GenBank/DDBJ whole genome shotgun (WGS) entry which is preliminary data.</text>
</comment>
<evidence type="ECO:0000256" key="1">
    <source>
        <dbReference type="SAM" id="MobiDB-lite"/>
    </source>
</evidence>
<keyword evidence="2" id="KW-0812">Transmembrane</keyword>
<name>A0ABX2FX25_9BACT</name>
<dbReference type="Pfam" id="PF12508">
    <property type="entry name" value="Transposon_TraM"/>
    <property type="match status" value="1"/>
</dbReference>